<reference evidence="2 3" key="1">
    <citation type="submission" date="2022-04" db="EMBL/GenBank/DDBJ databases">
        <title>Halobacillus sp. isolated from saltern.</title>
        <authorList>
            <person name="Won M."/>
            <person name="Lee C.-M."/>
            <person name="Woen H.-Y."/>
            <person name="Kwon S.-W."/>
        </authorList>
    </citation>
    <scope>NUCLEOTIDE SEQUENCE [LARGE SCALE GENOMIC DNA]</scope>
    <source>
        <strain evidence="2 3">SSBR10-3</strain>
    </source>
</reference>
<keyword evidence="3" id="KW-1185">Reference proteome</keyword>
<proteinExistence type="predicted"/>
<evidence type="ECO:0000256" key="1">
    <source>
        <dbReference type="SAM" id="Coils"/>
    </source>
</evidence>
<protein>
    <submittedName>
        <fullName evidence="2">Uncharacterized protein</fullName>
    </submittedName>
</protein>
<feature type="coiled-coil region" evidence="1">
    <location>
        <begin position="9"/>
        <end position="69"/>
    </location>
</feature>
<sequence>MAKSPVVNSAEFEEQLIRLREKFSLLERSLSLKADEIVFTMAVSHRKEIDQLKEEVIHLQEQLKKVKQDQKSSYIKKVSQLAKNRSVV</sequence>
<dbReference type="Proteomes" id="UP000831787">
    <property type="component" value="Chromosome"/>
</dbReference>
<accession>A0ABY4EKY6</accession>
<evidence type="ECO:0000313" key="3">
    <source>
        <dbReference type="Proteomes" id="UP000831787"/>
    </source>
</evidence>
<gene>
    <name evidence="2" type="ORF">MUN89_12275</name>
</gene>
<evidence type="ECO:0000313" key="2">
    <source>
        <dbReference type="EMBL" id="UOQ42746.1"/>
    </source>
</evidence>
<name>A0ABY4EKY6_9BACI</name>
<organism evidence="2 3">
    <name type="scientific">Halobacillus salinarum</name>
    <dbReference type="NCBI Taxonomy" id="2932257"/>
    <lineage>
        <taxon>Bacteria</taxon>
        <taxon>Bacillati</taxon>
        <taxon>Bacillota</taxon>
        <taxon>Bacilli</taxon>
        <taxon>Bacillales</taxon>
        <taxon>Bacillaceae</taxon>
        <taxon>Halobacillus</taxon>
    </lineage>
</organism>
<keyword evidence="1" id="KW-0175">Coiled coil</keyword>
<dbReference type="RefSeq" id="WP_244708107.1">
    <property type="nucleotide sequence ID" value="NZ_CP095073.1"/>
</dbReference>
<dbReference type="EMBL" id="CP095073">
    <property type="protein sequence ID" value="UOQ42746.1"/>
    <property type="molecule type" value="Genomic_DNA"/>
</dbReference>